<keyword evidence="3 12" id="KW-0436">Ligase</keyword>
<dbReference type="Pfam" id="PF08264">
    <property type="entry name" value="Anticodon_1"/>
    <property type="match status" value="1"/>
</dbReference>
<dbReference type="InterPro" id="IPR050081">
    <property type="entry name" value="Ile-tRNA_ligase"/>
</dbReference>
<organism evidence="16 17">
    <name type="scientific">Candidatus Providencia siddallii</name>
    <dbReference type="NCBI Taxonomy" id="1715285"/>
    <lineage>
        <taxon>Bacteria</taxon>
        <taxon>Pseudomonadati</taxon>
        <taxon>Pseudomonadota</taxon>
        <taxon>Gammaproteobacteria</taxon>
        <taxon>Enterobacterales</taxon>
        <taxon>Morganellaceae</taxon>
        <taxon>Providencia</taxon>
    </lineage>
</organism>
<reference evidence="16" key="1">
    <citation type="submission" date="2024-04" db="EMBL/GenBank/DDBJ databases">
        <authorList>
            <person name="Manzano-Marin A."/>
            <person name="Manzano-Marin A."/>
            <person name="Alejandro Manzano Marin A."/>
        </authorList>
    </citation>
    <scope>NUCLEOTIDE SEQUENCE [LARGE SCALE GENOMIC DNA]</scope>
    <source>
        <strain evidence="16">TABTEA</strain>
    </source>
</reference>
<dbReference type="NCBIfam" id="TIGR00392">
    <property type="entry name" value="ileS"/>
    <property type="match status" value="1"/>
</dbReference>
<keyword evidence="4 12" id="KW-0479">Metal-binding</keyword>
<comment type="domain">
    <text evidence="12">IleRS has two distinct active sites: one for aminoacylation and one for editing. The misactivated valine is translocated from the active site to the editing site, which sterically excludes the correctly activated isoleucine. The single editing site contains two valyl binding pockets, one specific for each substrate (Val-AMP or Val-tRNA(Ile)).</text>
</comment>
<dbReference type="GO" id="GO:0004822">
    <property type="term" value="F:isoleucine-tRNA ligase activity"/>
    <property type="evidence" value="ECO:0007669"/>
    <property type="project" value="UniProtKB-EC"/>
</dbReference>
<evidence type="ECO:0000256" key="8">
    <source>
        <dbReference type="ARBA" id="ARBA00022917"/>
    </source>
</evidence>
<feature type="binding site" evidence="12">
    <location>
        <position position="604"/>
    </location>
    <ligand>
        <name>ATP</name>
        <dbReference type="ChEBI" id="CHEBI:30616"/>
    </ligand>
</feature>
<dbReference type="InterPro" id="IPR009008">
    <property type="entry name" value="Val/Leu/Ile-tRNA-synth_edit"/>
</dbReference>
<keyword evidence="7 12" id="KW-0067">ATP-binding</keyword>
<dbReference type="InterPro" id="IPR010663">
    <property type="entry name" value="Znf_FPG/IleRS"/>
</dbReference>
<evidence type="ECO:0000256" key="9">
    <source>
        <dbReference type="ARBA" id="ARBA00023146"/>
    </source>
</evidence>
<dbReference type="CDD" id="cd00818">
    <property type="entry name" value="IleRS_core"/>
    <property type="match status" value="1"/>
</dbReference>
<dbReference type="PRINTS" id="PR00984">
    <property type="entry name" value="TRNASYNTHILE"/>
</dbReference>
<feature type="domain" description="Zinc finger FPG/IleRS-type" evidence="14">
    <location>
        <begin position="896"/>
        <end position="925"/>
    </location>
</feature>
<evidence type="ECO:0000256" key="11">
    <source>
        <dbReference type="ARBA" id="ARBA00048359"/>
    </source>
</evidence>
<dbReference type="PANTHER" id="PTHR42765">
    <property type="entry name" value="SOLEUCYL-TRNA SYNTHETASE"/>
    <property type="match status" value="1"/>
</dbReference>
<name>A0ABM9NP45_9GAMM</name>
<dbReference type="InterPro" id="IPR013155">
    <property type="entry name" value="M/V/L/I-tRNA-synth_anticd-bd"/>
</dbReference>
<comment type="function">
    <text evidence="10 12">Catalyzes the attachment of isoleucine to tRNA(Ile). As IleRS can inadvertently accommodate and process structurally similar amino acids such as valine, to avoid such errors it has two additional distinct tRNA(Ile)-dependent editing activities. One activity is designated as 'pretransfer' editing and involves the hydrolysis of activated Val-AMP. The other activity is designated 'posttransfer' editing and involves deacylation of mischarged Val-tRNA(Ile).</text>
</comment>
<protein>
    <recommendedName>
        <fullName evidence="12">Isoleucine--tRNA ligase</fullName>
        <ecNumber evidence="12">6.1.1.5</ecNumber>
    </recommendedName>
    <alternativeName>
        <fullName evidence="12">Isoleucyl-tRNA synthetase</fullName>
        <shortName evidence="12">IleRS</shortName>
    </alternativeName>
</protein>
<dbReference type="InterPro" id="IPR033708">
    <property type="entry name" value="Anticodon_Ile_BEm"/>
</dbReference>
<feature type="binding site" evidence="12">
    <location>
        <position position="922"/>
    </location>
    <ligand>
        <name>Zn(2+)</name>
        <dbReference type="ChEBI" id="CHEBI:29105"/>
    </ligand>
</feature>
<proteinExistence type="inferred from homology"/>
<dbReference type="SUPFAM" id="SSF50677">
    <property type="entry name" value="ValRS/IleRS/LeuRS editing domain"/>
    <property type="match status" value="1"/>
</dbReference>
<feature type="binding site" evidence="12">
    <location>
        <position position="902"/>
    </location>
    <ligand>
        <name>Zn(2+)</name>
        <dbReference type="ChEBI" id="CHEBI:29105"/>
    </ligand>
</feature>
<evidence type="ECO:0000259" key="14">
    <source>
        <dbReference type="Pfam" id="PF06827"/>
    </source>
</evidence>
<evidence type="ECO:0000313" key="16">
    <source>
        <dbReference type="EMBL" id="CAL1329245.1"/>
    </source>
</evidence>
<sequence length="936" mass="109185">MSDYKDTLNLPKTNFEMRANLVKHEPEILEYWYKNKLYQKIRESKLGKKMFILHDGPPYANGNIHIGHSVNKILKDIIIKSKGLNGYDSPYIPGWDCHGLPIEHKIEQYLKKNKKHISDTEFRIKCREYAQFQIEKQKKDFIRLGVLGDWNKPYYTMNFKVEADTIRVLGKIIKNNNLVKKFKPVYWCTECKSSLAEAEVEYHKNISPAIYVRFEALNSDEICKKFGFICNKSISIIIWTTTPWTLPANRAISINPKAQYSLIDVDNELIILASDLVIDLMKTIGKKNWTIHGICNGNELELFYFKHPFMNFNVPIILSNHVVLNVGTGAVHTAPDHGQEDYIVASKYKLKLANLIDSNGCFLFNIHPLLNGIFIFKSNDIIIKILNEKQCLFYKNYITHKVPFCWRHKTLVIFRATKQWFICMNKNNLRKQLLNEINYVKWIPSTGFLQIKSMLENRPDWCISRQRIWGTPITLFVHKKTGKLHPRTLELIEDIANKVENNGIQAWWDLNIKDILGNEANSYEKIQDTLDVWFDSGSTYFTVIDNRLEYHGNSVDLYLEGLDQHRGWFMSSLILSVITKKKHPYNQVLTHGFVVDGQNRKMSKSIGNTISPKDIINKFGADILRLWVACSNYNNDIAISDEILKGVIDSYRHIRNTARFLLANLNDFNPEINIVKPKNMISIDYWAVGQAFKTQKKIIKSYNKYDFFSVIKHITHFCSIKMSSFYLDIIKDRKYTTKSNSLNCYSCQSALFHIIESLVRWISPILSFTSDEIWKKLPGKRSKFVFTEEWYDGLFCLNNSIEMNDNFWKKILIIKTEVNKILEQARRNKYIKSSLETSLILYADNDIFKKLNMLRDELHFVFMTSQIKILNINESPNDAKNSGLNGLKIICNKAEGKKCNRCWHYTKDISINLQQKDICNRCISNIFGDGEVRKFV</sequence>
<dbReference type="InterPro" id="IPR009080">
    <property type="entry name" value="tRNAsynth_Ia_anticodon-bd"/>
</dbReference>
<evidence type="ECO:0000256" key="4">
    <source>
        <dbReference type="ARBA" id="ARBA00022723"/>
    </source>
</evidence>
<dbReference type="InterPro" id="IPR023585">
    <property type="entry name" value="Ile-tRNA-ligase_type1"/>
</dbReference>
<dbReference type="EMBL" id="OZ034688">
    <property type="protein sequence ID" value="CAL1329245.1"/>
    <property type="molecule type" value="Genomic_DNA"/>
</dbReference>
<dbReference type="PANTHER" id="PTHR42765:SF1">
    <property type="entry name" value="ISOLEUCINE--TRNA LIGASE, MITOCHONDRIAL"/>
    <property type="match status" value="1"/>
</dbReference>
<comment type="subcellular location">
    <subcellularLocation>
        <location evidence="12">Cytoplasm</location>
    </subcellularLocation>
</comment>
<feature type="domain" description="Methionyl/Valyl/Leucyl/Isoleucyl-tRNA synthetase anticodon-binding" evidence="15">
    <location>
        <begin position="684"/>
        <end position="839"/>
    </location>
</feature>
<dbReference type="CDD" id="cd07960">
    <property type="entry name" value="Anticodon_Ia_Ile_BEm"/>
    <property type="match status" value="1"/>
</dbReference>
<dbReference type="InterPro" id="IPR002300">
    <property type="entry name" value="aa-tRNA-synth_Ia"/>
</dbReference>
<keyword evidence="6 12" id="KW-0862">Zinc</keyword>
<dbReference type="Proteomes" id="UP001497533">
    <property type="component" value="Chromosome"/>
</dbReference>
<dbReference type="Gene3D" id="3.90.740.10">
    <property type="entry name" value="Valyl/Leucyl/Isoleucyl-tRNA synthetase, editing domain"/>
    <property type="match status" value="1"/>
</dbReference>
<comment type="subunit">
    <text evidence="12">Monomer.</text>
</comment>
<keyword evidence="2 12" id="KW-0963">Cytoplasm</keyword>
<keyword evidence="9 12" id="KW-0030">Aminoacyl-tRNA synthetase</keyword>
<feature type="short sequence motif" description="'HIGH' region" evidence="12">
    <location>
        <begin position="58"/>
        <end position="68"/>
    </location>
</feature>
<evidence type="ECO:0000256" key="3">
    <source>
        <dbReference type="ARBA" id="ARBA00022598"/>
    </source>
</evidence>
<evidence type="ECO:0000256" key="10">
    <source>
        <dbReference type="ARBA" id="ARBA00025217"/>
    </source>
</evidence>
<evidence type="ECO:0000256" key="2">
    <source>
        <dbReference type="ARBA" id="ARBA00022490"/>
    </source>
</evidence>
<evidence type="ECO:0000256" key="1">
    <source>
        <dbReference type="ARBA" id="ARBA00006887"/>
    </source>
</evidence>
<evidence type="ECO:0000256" key="5">
    <source>
        <dbReference type="ARBA" id="ARBA00022741"/>
    </source>
</evidence>
<dbReference type="HAMAP" id="MF_02002">
    <property type="entry name" value="Ile_tRNA_synth_type1"/>
    <property type="match status" value="1"/>
</dbReference>
<evidence type="ECO:0000256" key="6">
    <source>
        <dbReference type="ARBA" id="ARBA00022833"/>
    </source>
</evidence>
<dbReference type="InterPro" id="IPR014729">
    <property type="entry name" value="Rossmann-like_a/b/a_fold"/>
</dbReference>
<dbReference type="Gene3D" id="1.10.730.20">
    <property type="match status" value="1"/>
</dbReference>
<comment type="similarity">
    <text evidence="1 12">Belongs to the class-I aminoacyl-tRNA synthetase family. IleS type 1 subfamily.</text>
</comment>
<feature type="binding site" evidence="12">
    <location>
        <position position="560"/>
    </location>
    <ligand>
        <name>L-isoleucyl-5'-AMP</name>
        <dbReference type="ChEBI" id="CHEBI:178002"/>
    </ligand>
</feature>
<accession>A0ABM9NP45</accession>
<dbReference type="SUPFAM" id="SSF52374">
    <property type="entry name" value="Nucleotidylyl transferase"/>
    <property type="match status" value="1"/>
</dbReference>
<keyword evidence="5 12" id="KW-0547">Nucleotide-binding</keyword>
<dbReference type="SUPFAM" id="SSF47323">
    <property type="entry name" value="Anticodon-binding domain of a subclass of class I aminoacyl-tRNA synthetases"/>
    <property type="match status" value="1"/>
</dbReference>
<dbReference type="EC" id="6.1.1.5" evidence="12"/>
<evidence type="ECO:0000259" key="15">
    <source>
        <dbReference type="Pfam" id="PF08264"/>
    </source>
</evidence>
<evidence type="ECO:0000256" key="12">
    <source>
        <dbReference type="HAMAP-Rule" id="MF_02002"/>
    </source>
</evidence>
<evidence type="ECO:0000256" key="7">
    <source>
        <dbReference type="ARBA" id="ARBA00022840"/>
    </source>
</evidence>
<dbReference type="RefSeq" id="WP_341764716.1">
    <property type="nucleotide sequence ID" value="NZ_OZ034688.1"/>
</dbReference>
<evidence type="ECO:0000259" key="13">
    <source>
        <dbReference type="Pfam" id="PF00133"/>
    </source>
</evidence>
<dbReference type="Gene3D" id="3.40.50.620">
    <property type="entry name" value="HUPs"/>
    <property type="match status" value="2"/>
</dbReference>
<gene>
    <name evidence="12 16" type="primary">ileS</name>
    <name evidence="16" type="ORF">PRHACTZTBTEA_323</name>
</gene>
<keyword evidence="17" id="KW-1185">Reference proteome</keyword>
<feature type="domain" description="Aminoacyl-tRNA synthetase class Ia" evidence="13">
    <location>
        <begin position="28"/>
        <end position="640"/>
    </location>
</feature>
<feature type="short sequence motif" description="'KMSKS' region" evidence="12">
    <location>
        <begin position="601"/>
        <end position="605"/>
    </location>
</feature>
<dbReference type="PROSITE" id="PS00178">
    <property type="entry name" value="AA_TRNA_LIGASE_I"/>
    <property type="match status" value="1"/>
</dbReference>
<comment type="cofactor">
    <cofactor evidence="12">
        <name>Zn(2+)</name>
        <dbReference type="ChEBI" id="CHEBI:29105"/>
    </cofactor>
    <text evidence="12">Binds 1 zinc ion per subunit.</text>
</comment>
<keyword evidence="8 12" id="KW-0648">Protein biosynthesis</keyword>
<evidence type="ECO:0000313" key="17">
    <source>
        <dbReference type="Proteomes" id="UP001497533"/>
    </source>
</evidence>
<dbReference type="InterPro" id="IPR002301">
    <property type="entry name" value="Ile-tRNA-ligase"/>
</dbReference>
<feature type="binding site" evidence="12">
    <location>
        <position position="919"/>
    </location>
    <ligand>
        <name>Zn(2+)</name>
        <dbReference type="ChEBI" id="CHEBI:29105"/>
    </ligand>
</feature>
<comment type="catalytic activity">
    <reaction evidence="11 12">
        <text>tRNA(Ile) + L-isoleucine + ATP = L-isoleucyl-tRNA(Ile) + AMP + diphosphate</text>
        <dbReference type="Rhea" id="RHEA:11060"/>
        <dbReference type="Rhea" id="RHEA-COMP:9666"/>
        <dbReference type="Rhea" id="RHEA-COMP:9695"/>
        <dbReference type="ChEBI" id="CHEBI:30616"/>
        <dbReference type="ChEBI" id="CHEBI:33019"/>
        <dbReference type="ChEBI" id="CHEBI:58045"/>
        <dbReference type="ChEBI" id="CHEBI:78442"/>
        <dbReference type="ChEBI" id="CHEBI:78528"/>
        <dbReference type="ChEBI" id="CHEBI:456215"/>
        <dbReference type="EC" id="6.1.1.5"/>
    </reaction>
</comment>
<dbReference type="InterPro" id="IPR001412">
    <property type="entry name" value="aa-tRNA-synth_I_CS"/>
</dbReference>
<dbReference type="Pfam" id="PF00133">
    <property type="entry name" value="tRNA-synt_1"/>
    <property type="match status" value="1"/>
</dbReference>
<feature type="binding site" evidence="12">
    <location>
        <position position="899"/>
    </location>
    <ligand>
        <name>Zn(2+)</name>
        <dbReference type="ChEBI" id="CHEBI:29105"/>
    </ligand>
</feature>
<dbReference type="Pfam" id="PF06827">
    <property type="entry name" value="zf-FPG_IleRS"/>
    <property type="match status" value="1"/>
</dbReference>